<evidence type="ECO:0000313" key="3">
    <source>
        <dbReference type="Proteomes" id="UP000219775"/>
    </source>
</evidence>
<gene>
    <name evidence="2" type="ORF">CN613_26160</name>
</gene>
<feature type="region of interest" description="Disordered" evidence="1">
    <location>
        <begin position="55"/>
        <end position="76"/>
    </location>
</feature>
<evidence type="ECO:0000313" key="2">
    <source>
        <dbReference type="EMBL" id="PEM65055.1"/>
    </source>
</evidence>
<dbReference type="EMBL" id="NUDP01000122">
    <property type="protein sequence ID" value="PEM65055.1"/>
    <property type="molecule type" value="Genomic_DNA"/>
</dbReference>
<proteinExistence type="predicted"/>
<name>A0A2B5GSH8_9BACI</name>
<evidence type="ECO:0000256" key="1">
    <source>
        <dbReference type="SAM" id="MobiDB-lite"/>
    </source>
</evidence>
<protein>
    <submittedName>
        <fullName evidence="2">Transcriptional regulator</fullName>
    </submittedName>
</protein>
<organism evidence="2 3">
    <name type="scientific">Bacillus pseudomycoides</name>
    <dbReference type="NCBI Taxonomy" id="64104"/>
    <lineage>
        <taxon>Bacteria</taxon>
        <taxon>Bacillati</taxon>
        <taxon>Bacillota</taxon>
        <taxon>Bacilli</taxon>
        <taxon>Bacillales</taxon>
        <taxon>Bacillaceae</taxon>
        <taxon>Bacillus</taxon>
        <taxon>Bacillus cereus group</taxon>
    </lineage>
</organism>
<dbReference type="Proteomes" id="UP000219775">
    <property type="component" value="Unassembled WGS sequence"/>
</dbReference>
<comment type="caution">
    <text evidence="2">The sequence shown here is derived from an EMBL/GenBank/DDBJ whole genome shotgun (WGS) entry which is preliminary data.</text>
</comment>
<reference evidence="2 3" key="1">
    <citation type="submission" date="2017-09" db="EMBL/GenBank/DDBJ databases">
        <title>Large-scale bioinformatics analysis of Bacillus genomes uncovers conserved roles of natural products in bacterial physiology.</title>
        <authorList>
            <consortium name="Agbiome Team Llc"/>
            <person name="Bleich R.M."/>
            <person name="Grubbs K.J."/>
            <person name="Santa Maria K.C."/>
            <person name="Allen S.E."/>
            <person name="Farag S."/>
            <person name="Shank E.A."/>
            <person name="Bowers A."/>
        </authorList>
    </citation>
    <scope>NUCLEOTIDE SEQUENCE [LARGE SCALE GENOMIC DNA]</scope>
    <source>
        <strain evidence="2 3">AFS009893</strain>
    </source>
</reference>
<accession>A0A2B5GSH8</accession>
<sequence length="76" mass="8363">MKRKLPFYIIIILILVACNGCSKEKETNQHSTMKLDGINFNATIESTANRELLPNTTSGGVHLGLSNSVSHYGSQR</sequence>
<dbReference type="RefSeq" id="WP_097849782.1">
    <property type="nucleotide sequence ID" value="NZ_NUAS01000003.1"/>
</dbReference>
<dbReference type="AlphaFoldDB" id="A0A2B5GSH8"/>
<dbReference type="PROSITE" id="PS51257">
    <property type="entry name" value="PROKAR_LIPOPROTEIN"/>
    <property type="match status" value="1"/>
</dbReference>